<dbReference type="Pfam" id="PF00857">
    <property type="entry name" value="Isochorismatase"/>
    <property type="match status" value="1"/>
</dbReference>
<gene>
    <name evidence="3" type="ORF">ENF18_01615</name>
</gene>
<dbReference type="CDD" id="cd00431">
    <property type="entry name" value="cysteine_hydrolases"/>
    <property type="match status" value="1"/>
</dbReference>
<evidence type="ECO:0000256" key="1">
    <source>
        <dbReference type="ARBA" id="ARBA00022801"/>
    </source>
</evidence>
<dbReference type="AlphaFoldDB" id="A0A7C0V9Y4"/>
<dbReference type="InterPro" id="IPR050272">
    <property type="entry name" value="Isochorismatase-like_hydrls"/>
</dbReference>
<sequence>MEALIIVDMLNDFVRKDAPLYVPGAENTIPAIKREIERADKQGIPVIYVCDAHDPDDEEFSIWPAHCVRGTEGAQVVDELNPKKHHIIIEKTRYSGFFRTNLEETLRNLNVDTVRLVGVATNICVLYTAADAFMRGFRILVVSDGVEGLTPEDKEWALKQMKNLFLAEVV</sequence>
<dbReference type="SUPFAM" id="SSF52499">
    <property type="entry name" value="Isochorismatase-like hydrolases"/>
    <property type="match status" value="1"/>
</dbReference>
<dbReference type="InterPro" id="IPR000868">
    <property type="entry name" value="Isochorismatase-like_dom"/>
</dbReference>
<evidence type="ECO:0000313" key="3">
    <source>
        <dbReference type="EMBL" id="HDI82472.1"/>
    </source>
</evidence>
<dbReference type="PANTHER" id="PTHR43540:SF6">
    <property type="entry name" value="ISOCHORISMATASE-LIKE DOMAIN-CONTAINING PROTEIN"/>
    <property type="match status" value="1"/>
</dbReference>
<keyword evidence="1 3" id="KW-0378">Hydrolase</keyword>
<accession>A0A7C0V9Y4</accession>
<evidence type="ECO:0000259" key="2">
    <source>
        <dbReference type="Pfam" id="PF00857"/>
    </source>
</evidence>
<reference evidence="3" key="1">
    <citation type="journal article" date="2020" name="mSystems">
        <title>Genome- and Community-Level Interaction Insights into Carbon Utilization and Element Cycling Functions of Hydrothermarchaeota in Hydrothermal Sediment.</title>
        <authorList>
            <person name="Zhou Z."/>
            <person name="Liu Y."/>
            <person name="Xu W."/>
            <person name="Pan J."/>
            <person name="Luo Z.H."/>
            <person name="Li M."/>
        </authorList>
    </citation>
    <scope>NUCLEOTIDE SEQUENCE [LARGE SCALE GENOMIC DNA]</scope>
    <source>
        <strain evidence="3">HyVt-102</strain>
    </source>
</reference>
<organism evidence="3">
    <name type="scientific">candidate division WOR-3 bacterium</name>
    <dbReference type="NCBI Taxonomy" id="2052148"/>
    <lineage>
        <taxon>Bacteria</taxon>
        <taxon>Bacteria division WOR-3</taxon>
    </lineage>
</organism>
<dbReference type="GO" id="GO:0016787">
    <property type="term" value="F:hydrolase activity"/>
    <property type="evidence" value="ECO:0007669"/>
    <property type="project" value="UniProtKB-KW"/>
</dbReference>
<protein>
    <submittedName>
        <fullName evidence="3">Cysteine hydrolase</fullName>
    </submittedName>
</protein>
<dbReference type="EMBL" id="DQWE01000071">
    <property type="protein sequence ID" value="HDI82472.1"/>
    <property type="molecule type" value="Genomic_DNA"/>
</dbReference>
<name>A0A7C0V9Y4_UNCW3</name>
<feature type="domain" description="Isochorismatase-like" evidence="2">
    <location>
        <begin position="3"/>
        <end position="165"/>
    </location>
</feature>
<dbReference type="InterPro" id="IPR036380">
    <property type="entry name" value="Isochorismatase-like_sf"/>
</dbReference>
<dbReference type="Proteomes" id="UP000885847">
    <property type="component" value="Unassembled WGS sequence"/>
</dbReference>
<comment type="caution">
    <text evidence="3">The sequence shown here is derived from an EMBL/GenBank/DDBJ whole genome shotgun (WGS) entry which is preliminary data.</text>
</comment>
<dbReference type="PANTHER" id="PTHR43540">
    <property type="entry name" value="PEROXYUREIDOACRYLATE/UREIDOACRYLATE AMIDOHYDROLASE-RELATED"/>
    <property type="match status" value="1"/>
</dbReference>
<proteinExistence type="predicted"/>
<dbReference type="Gene3D" id="3.40.50.850">
    <property type="entry name" value="Isochorismatase-like"/>
    <property type="match status" value="1"/>
</dbReference>